<evidence type="ECO:0000259" key="14">
    <source>
        <dbReference type="Pfam" id="PF20260"/>
    </source>
</evidence>
<dbReference type="InterPro" id="IPR046886">
    <property type="entry name" value="RsmE_MTase_dom"/>
</dbReference>
<dbReference type="FunFam" id="3.40.1280.10:FF:000023">
    <property type="entry name" value="Ribosomal RNA small subunit methyltransferase E"/>
    <property type="match status" value="1"/>
</dbReference>
<keyword evidence="6 12" id="KW-0698">rRNA processing</keyword>
<dbReference type="SUPFAM" id="SSF88697">
    <property type="entry name" value="PUA domain-like"/>
    <property type="match status" value="1"/>
</dbReference>
<dbReference type="Pfam" id="PF20260">
    <property type="entry name" value="PUA_4"/>
    <property type="match status" value="1"/>
</dbReference>
<dbReference type="EMBL" id="CADCUO010000118">
    <property type="protein sequence ID" value="CAA9397096.1"/>
    <property type="molecule type" value="Genomic_DNA"/>
</dbReference>
<organism evidence="15">
    <name type="scientific">uncultured Propionibacteriaceae bacterium</name>
    <dbReference type="NCBI Taxonomy" id="257457"/>
    <lineage>
        <taxon>Bacteria</taxon>
        <taxon>Bacillati</taxon>
        <taxon>Actinomycetota</taxon>
        <taxon>Actinomycetes</taxon>
        <taxon>Propionibacteriales</taxon>
        <taxon>Propionibacteriaceae</taxon>
        <taxon>environmental samples</taxon>
    </lineage>
</organism>
<comment type="catalytic activity">
    <reaction evidence="11 12">
        <text>uridine(1498) in 16S rRNA + S-adenosyl-L-methionine = N(3)-methyluridine(1498) in 16S rRNA + S-adenosyl-L-homocysteine + H(+)</text>
        <dbReference type="Rhea" id="RHEA:42920"/>
        <dbReference type="Rhea" id="RHEA-COMP:10283"/>
        <dbReference type="Rhea" id="RHEA-COMP:10284"/>
        <dbReference type="ChEBI" id="CHEBI:15378"/>
        <dbReference type="ChEBI" id="CHEBI:57856"/>
        <dbReference type="ChEBI" id="CHEBI:59789"/>
        <dbReference type="ChEBI" id="CHEBI:65315"/>
        <dbReference type="ChEBI" id="CHEBI:74502"/>
        <dbReference type="EC" id="2.1.1.193"/>
    </reaction>
</comment>
<dbReference type="Pfam" id="PF04452">
    <property type="entry name" value="Methyltrans_RNA"/>
    <property type="match status" value="1"/>
</dbReference>
<keyword evidence="8 12" id="KW-0808">Transferase</keyword>
<dbReference type="GO" id="GO:0070475">
    <property type="term" value="P:rRNA base methylation"/>
    <property type="evidence" value="ECO:0007669"/>
    <property type="project" value="TreeGrafter"/>
</dbReference>
<dbReference type="PANTHER" id="PTHR30027">
    <property type="entry name" value="RIBOSOMAL RNA SMALL SUBUNIT METHYLTRANSFERASE E"/>
    <property type="match status" value="1"/>
</dbReference>
<protein>
    <recommendedName>
        <fullName evidence="4 12">Ribosomal RNA small subunit methyltransferase E</fullName>
        <ecNumber evidence="3 12">2.1.1.193</ecNumber>
    </recommendedName>
</protein>
<comment type="subcellular location">
    <subcellularLocation>
        <location evidence="1 12">Cytoplasm</location>
    </subcellularLocation>
</comment>
<accession>A0A6J4NXZ4</accession>
<dbReference type="InterPro" id="IPR046887">
    <property type="entry name" value="RsmE_PUA-like"/>
</dbReference>
<dbReference type="InterPro" id="IPR029026">
    <property type="entry name" value="tRNA_m1G_MTases_N"/>
</dbReference>
<dbReference type="Gene3D" id="2.40.240.20">
    <property type="entry name" value="Hypothetical PUA domain-like, domain 1"/>
    <property type="match status" value="1"/>
</dbReference>
<dbReference type="EC" id="2.1.1.193" evidence="3 12"/>
<proteinExistence type="inferred from homology"/>
<name>A0A6J4NXZ4_9ACTN</name>
<dbReference type="PIRSF" id="PIRSF015601">
    <property type="entry name" value="MTase_slr0722"/>
    <property type="match status" value="1"/>
</dbReference>
<dbReference type="GO" id="GO:0070042">
    <property type="term" value="F:rRNA (uridine-N3-)-methyltransferase activity"/>
    <property type="evidence" value="ECO:0007669"/>
    <property type="project" value="TreeGrafter"/>
</dbReference>
<evidence type="ECO:0000259" key="13">
    <source>
        <dbReference type="Pfam" id="PF04452"/>
    </source>
</evidence>
<evidence type="ECO:0000256" key="10">
    <source>
        <dbReference type="ARBA" id="ARBA00025699"/>
    </source>
</evidence>
<gene>
    <name evidence="15" type="ORF">AVDCRST_MAG75-1901</name>
</gene>
<evidence type="ECO:0000256" key="3">
    <source>
        <dbReference type="ARBA" id="ARBA00012328"/>
    </source>
</evidence>
<comment type="similarity">
    <text evidence="2 12">Belongs to the RNA methyltransferase RsmE family.</text>
</comment>
<evidence type="ECO:0000256" key="11">
    <source>
        <dbReference type="ARBA" id="ARBA00047944"/>
    </source>
</evidence>
<evidence type="ECO:0000256" key="7">
    <source>
        <dbReference type="ARBA" id="ARBA00022603"/>
    </source>
</evidence>
<dbReference type="InterPro" id="IPR006700">
    <property type="entry name" value="RsmE"/>
</dbReference>
<evidence type="ECO:0000256" key="6">
    <source>
        <dbReference type="ARBA" id="ARBA00022552"/>
    </source>
</evidence>
<comment type="function">
    <text evidence="10 12">Specifically methylates the N3 position of the uracil ring of uridine 1498 (m3U1498) in 16S rRNA. Acts on the fully assembled 30S ribosomal subunit.</text>
</comment>
<dbReference type="InterPro" id="IPR015947">
    <property type="entry name" value="PUA-like_sf"/>
</dbReference>
<dbReference type="Gene3D" id="3.40.1280.10">
    <property type="match status" value="1"/>
</dbReference>
<feature type="domain" description="Ribosomal RNA small subunit methyltransferase E PUA-like" evidence="14">
    <location>
        <begin position="24"/>
        <end position="66"/>
    </location>
</feature>
<keyword evidence="5 12" id="KW-0963">Cytoplasm</keyword>
<dbReference type="NCBIfam" id="TIGR00046">
    <property type="entry name" value="RsmE family RNA methyltransferase"/>
    <property type="match status" value="1"/>
</dbReference>
<evidence type="ECO:0000256" key="2">
    <source>
        <dbReference type="ARBA" id="ARBA00005528"/>
    </source>
</evidence>
<dbReference type="SUPFAM" id="SSF75217">
    <property type="entry name" value="alpha/beta knot"/>
    <property type="match status" value="1"/>
</dbReference>
<evidence type="ECO:0000256" key="12">
    <source>
        <dbReference type="PIRNR" id="PIRNR015601"/>
    </source>
</evidence>
<feature type="domain" description="Ribosomal RNA small subunit methyltransferase E methyltransferase" evidence="13">
    <location>
        <begin position="78"/>
        <end position="238"/>
    </location>
</feature>
<dbReference type="NCBIfam" id="NF008693">
    <property type="entry name" value="PRK11713.2-3"/>
    <property type="match status" value="1"/>
</dbReference>
<evidence type="ECO:0000256" key="9">
    <source>
        <dbReference type="ARBA" id="ARBA00022691"/>
    </source>
</evidence>
<keyword evidence="7 12" id="KW-0489">Methyltransferase</keyword>
<dbReference type="AlphaFoldDB" id="A0A6J4NXZ4"/>
<reference evidence="15" key="1">
    <citation type="submission" date="2020-02" db="EMBL/GenBank/DDBJ databases">
        <authorList>
            <person name="Meier V. D."/>
        </authorList>
    </citation>
    <scope>NUCLEOTIDE SEQUENCE</scope>
    <source>
        <strain evidence="15">AVDCRST_MAG75</strain>
    </source>
</reference>
<evidence type="ECO:0000256" key="5">
    <source>
        <dbReference type="ARBA" id="ARBA00022490"/>
    </source>
</evidence>
<evidence type="ECO:0000313" key="15">
    <source>
        <dbReference type="EMBL" id="CAA9397096.1"/>
    </source>
</evidence>
<keyword evidence="9 12" id="KW-0949">S-adenosyl-L-methionine</keyword>
<sequence length="243" mass="26092">MTSPLFLLERFADPLPAVGESVQLDGDEGRHAVVVRRLRPGESILLSNGRGLGLRGRVTHIAKASLTMEVTDQLSLPESELRLVAVQALAKGDRSELALEMLTEMGVHEIVPWQASRSIVRWNGDRTEKSLARWRSTVREATKQSRRLRIPEVSEPLSTSRLVERISASDVSLVLHEEATTPLSAVELPAAGEVLVVIGPEGGIGPDELAAFHGAGAQQVVISDAVLRTSTAGVVALAGLLLR</sequence>
<dbReference type="InterPro" id="IPR029028">
    <property type="entry name" value="Alpha/beta_knot_MTases"/>
</dbReference>
<dbReference type="PANTHER" id="PTHR30027:SF3">
    <property type="entry name" value="16S RRNA (URACIL(1498)-N(3))-METHYLTRANSFERASE"/>
    <property type="match status" value="1"/>
</dbReference>
<dbReference type="GO" id="GO:0005737">
    <property type="term" value="C:cytoplasm"/>
    <property type="evidence" value="ECO:0007669"/>
    <property type="project" value="UniProtKB-SubCell"/>
</dbReference>
<evidence type="ECO:0000256" key="4">
    <source>
        <dbReference type="ARBA" id="ARBA00013673"/>
    </source>
</evidence>
<evidence type="ECO:0000256" key="1">
    <source>
        <dbReference type="ARBA" id="ARBA00004496"/>
    </source>
</evidence>
<dbReference type="CDD" id="cd18084">
    <property type="entry name" value="RsmE-like"/>
    <property type="match status" value="1"/>
</dbReference>
<evidence type="ECO:0000256" key="8">
    <source>
        <dbReference type="ARBA" id="ARBA00022679"/>
    </source>
</evidence>